<comment type="caution">
    <text evidence="4">The sequence shown here is derived from an EMBL/GenBank/DDBJ whole genome shotgun (WGS) entry which is preliminary data.</text>
</comment>
<keyword evidence="1" id="KW-0378">Hydrolase</keyword>
<dbReference type="GO" id="GO:0005829">
    <property type="term" value="C:cytosol"/>
    <property type="evidence" value="ECO:0007669"/>
    <property type="project" value="TreeGrafter"/>
</dbReference>
<dbReference type="PROSITE" id="PS00175">
    <property type="entry name" value="PG_MUTASE"/>
    <property type="match status" value="1"/>
</dbReference>
<evidence type="ECO:0000256" key="2">
    <source>
        <dbReference type="PIRSR" id="PIRSR613078-1"/>
    </source>
</evidence>
<feature type="binding site" evidence="3">
    <location>
        <position position="58"/>
    </location>
    <ligand>
        <name>substrate</name>
    </ligand>
</feature>
<feature type="binding site" evidence="3">
    <location>
        <begin position="8"/>
        <end position="15"/>
    </location>
    <ligand>
        <name>substrate</name>
    </ligand>
</feature>
<feature type="active site" description="Tele-phosphohistidine intermediate" evidence="2">
    <location>
        <position position="9"/>
    </location>
</feature>
<dbReference type="InterPro" id="IPR013078">
    <property type="entry name" value="His_Pase_superF_clade-1"/>
</dbReference>
<sequence>MTVLYLVRHGETVDNARHIMQGQTQGQLNDNGIRQAEEVAERMRTEQIDAFVSSDLRRSIHTCEIIAQPHNASVVTTPLLRERDWGSFTGKYIPDLSNLNDPTLWPDDIESLDAMKMRAKEFLVWIRKTYPGQRVLAVGHGIINKAIQSVFFDKPMKEIPPMTNAEIRILDLD</sequence>
<dbReference type="Pfam" id="PF00300">
    <property type="entry name" value="His_Phos_1"/>
    <property type="match status" value="1"/>
</dbReference>
<dbReference type="GO" id="GO:0043456">
    <property type="term" value="P:regulation of pentose-phosphate shunt"/>
    <property type="evidence" value="ECO:0007669"/>
    <property type="project" value="TreeGrafter"/>
</dbReference>
<evidence type="ECO:0000256" key="3">
    <source>
        <dbReference type="PIRSR" id="PIRSR613078-2"/>
    </source>
</evidence>
<dbReference type="SMART" id="SM00855">
    <property type="entry name" value="PGAM"/>
    <property type="match status" value="1"/>
</dbReference>
<name>A0A930N820_9BACT</name>
<dbReference type="EMBL" id="JABZSQ010000012">
    <property type="protein sequence ID" value="MBF1414214.1"/>
    <property type="molecule type" value="Genomic_DNA"/>
</dbReference>
<dbReference type="PANTHER" id="PTHR46517:SF1">
    <property type="entry name" value="FRUCTOSE-2,6-BISPHOSPHATASE TIGAR"/>
    <property type="match status" value="1"/>
</dbReference>
<dbReference type="PANTHER" id="PTHR46517">
    <property type="entry name" value="FRUCTOSE-2,6-BISPHOSPHATASE TIGAR"/>
    <property type="match status" value="1"/>
</dbReference>
<dbReference type="GO" id="GO:0045820">
    <property type="term" value="P:negative regulation of glycolytic process"/>
    <property type="evidence" value="ECO:0007669"/>
    <property type="project" value="TreeGrafter"/>
</dbReference>
<evidence type="ECO:0000313" key="4">
    <source>
        <dbReference type="EMBL" id="MBF1414214.1"/>
    </source>
</evidence>
<proteinExistence type="predicted"/>
<feature type="active site" description="Proton donor/acceptor" evidence="2">
    <location>
        <position position="82"/>
    </location>
</feature>
<gene>
    <name evidence="4" type="ORF">HXN33_01415</name>
</gene>
<organism evidence="4 5">
    <name type="scientific">Prevotella histicola</name>
    <dbReference type="NCBI Taxonomy" id="470565"/>
    <lineage>
        <taxon>Bacteria</taxon>
        <taxon>Pseudomonadati</taxon>
        <taxon>Bacteroidota</taxon>
        <taxon>Bacteroidia</taxon>
        <taxon>Bacteroidales</taxon>
        <taxon>Prevotellaceae</taxon>
        <taxon>Prevotella</taxon>
    </lineage>
</organism>
<evidence type="ECO:0000313" key="5">
    <source>
        <dbReference type="Proteomes" id="UP000757461"/>
    </source>
</evidence>
<reference evidence="4" key="1">
    <citation type="submission" date="2020-04" db="EMBL/GenBank/DDBJ databases">
        <title>Deep metagenomics examines the oral microbiome during advanced dental caries in children, revealing novel taxa and co-occurrences with host molecules.</title>
        <authorList>
            <person name="Baker J.L."/>
            <person name="Morton J.T."/>
            <person name="Dinis M."/>
            <person name="Alvarez R."/>
            <person name="Tran N.C."/>
            <person name="Knight R."/>
            <person name="Edlund A."/>
        </authorList>
    </citation>
    <scope>NUCLEOTIDE SEQUENCE</scope>
    <source>
        <strain evidence="4">JCVI_25_bin.9</strain>
    </source>
</reference>
<accession>A0A930N820</accession>
<evidence type="ECO:0000256" key="1">
    <source>
        <dbReference type="ARBA" id="ARBA00022801"/>
    </source>
</evidence>
<dbReference type="Proteomes" id="UP000757461">
    <property type="component" value="Unassembled WGS sequence"/>
</dbReference>
<dbReference type="InterPro" id="IPR001345">
    <property type="entry name" value="PG/BPGM_mutase_AS"/>
</dbReference>
<dbReference type="AlphaFoldDB" id="A0A930N820"/>
<dbReference type="RefSeq" id="WP_219445381.1">
    <property type="nucleotide sequence ID" value="NZ_CAUOMI010000022.1"/>
</dbReference>
<dbReference type="CDD" id="cd07067">
    <property type="entry name" value="HP_PGM_like"/>
    <property type="match status" value="1"/>
</dbReference>
<dbReference type="GO" id="GO:0004331">
    <property type="term" value="F:fructose-2,6-bisphosphate 2-phosphatase activity"/>
    <property type="evidence" value="ECO:0007669"/>
    <property type="project" value="TreeGrafter"/>
</dbReference>
<dbReference type="InterPro" id="IPR051695">
    <property type="entry name" value="Phosphoglycerate_Mutase"/>
</dbReference>
<protein>
    <submittedName>
        <fullName evidence="4">Histidine phosphatase family protein</fullName>
    </submittedName>
</protein>